<evidence type="ECO:0000313" key="2">
    <source>
        <dbReference type="Proteomes" id="UP000245506"/>
    </source>
</evidence>
<sequence>MAKETFAQATQPYINIKSISFPALKQKKTSFLLDKFNWPALSICTGQAMENTATRKMLLHNIQI</sequence>
<dbReference type="EMBL" id="QGKL01000016">
    <property type="protein sequence ID" value="PWQ97947.1"/>
    <property type="molecule type" value="Genomic_DNA"/>
</dbReference>
<accession>A0A317CI50</accession>
<name>A0A317CI50_9GAMM</name>
<evidence type="ECO:0000313" key="1">
    <source>
        <dbReference type="EMBL" id="PWQ97947.1"/>
    </source>
</evidence>
<protein>
    <submittedName>
        <fullName evidence="1">Uncharacterized protein</fullName>
    </submittedName>
</protein>
<gene>
    <name evidence="1" type="ORF">DKT75_05640</name>
</gene>
<proteinExistence type="predicted"/>
<comment type="caution">
    <text evidence="1">The sequence shown here is derived from an EMBL/GenBank/DDBJ whole genome shotgun (WGS) entry which is preliminary data.</text>
</comment>
<reference evidence="1 2" key="1">
    <citation type="submission" date="2018-05" db="EMBL/GenBank/DDBJ databases">
        <title>Leucothrix arctica sp. nov., isolated from Arctic seawater.</title>
        <authorList>
            <person name="Choi A."/>
            <person name="Baek K."/>
        </authorList>
    </citation>
    <scope>NUCLEOTIDE SEQUENCE [LARGE SCALE GENOMIC DNA]</scope>
    <source>
        <strain evidence="1 2">IMCC9719</strain>
    </source>
</reference>
<organism evidence="1 2">
    <name type="scientific">Leucothrix arctica</name>
    <dbReference type="NCBI Taxonomy" id="1481894"/>
    <lineage>
        <taxon>Bacteria</taxon>
        <taxon>Pseudomonadati</taxon>
        <taxon>Pseudomonadota</taxon>
        <taxon>Gammaproteobacteria</taxon>
        <taxon>Thiotrichales</taxon>
        <taxon>Thiotrichaceae</taxon>
        <taxon>Leucothrix</taxon>
    </lineage>
</organism>
<dbReference type="AlphaFoldDB" id="A0A317CI50"/>
<keyword evidence="2" id="KW-1185">Reference proteome</keyword>
<dbReference type="RefSeq" id="WP_109822453.1">
    <property type="nucleotide sequence ID" value="NZ_QGKL01000016.1"/>
</dbReference>
<dbReference type="Proteomes" id="UP000245506">
    <property type="component" value="Unassembled WGS sequence"/>
</dbReference>